<keyword evidence="9" id="KW-1185">Reference proteome</keyword>
<dbReference type="Proteomes" id="UP000295444">
    <property type="component" value="Unassembled WGS sequence"/>
</dbReference>
<comment type="function">
    <text evidence="5">Could be a nuclease involved in processing of the 5'-end of pre-16S rRNA.</text>
</comment>
<keyword evidence="2 5" id="KW-0690">Ribosome biogenesis</keyword>
<comment type="subcellular location">
    <subcellularLocation>
        <location evidence="5">Cytoplasm</location>
    </subcellularLocation>
</comment>
<reference evidence="8 9" key="1">
    <citation type="submission" date="2019-03" db="EMBL/GenBank/DDBJ databases">
        <title>Genomic Encyclopedia of Type Strains, Phase IV (KMG-IV): sequencing the most valuable type-strain genomes for metagenomic binning, comparative biology and taxonomic classification.</title>
        <authorList>
            <person name="Goeker M."/>
        </authorList>
    </citation>
    <scope>NUCLEOTIDE SEQUENCE [LARGE SCALE GENOMIC DNA]</scope>
    <source>
        <strain evidence="8 9">DSM 45361</strain>
    </source>
</reference>
<dbReference type="GO" id="GO:0004518">
    <property type="term" value="F:nuclease activity"/>
    <property type="evidence" value="ECO:0007669"/>
    <property type="project" value="UniProtKB-KW"/>
</dbReference>
<dbReference type="GO" id="GO:0016788">
    <property type="term" value="F:hydrolase activity, acting on ester bonds"/>
    <property type="evidence" value="ECO:0007669"/>
    <property type="project" value="UniProtKB-UniRule"/>
</dbReference>
<dbReference type="SMART" id="SM00732">
    <property type="entry name" value="YqgFc"/>
    <property type="match status" value="1"/>
</dbReference>
<organism evidence="8 9">
    <name type="scientific">Labedaea rhizosphaerae</name>
    <dbReference type="NCBI Taxonomy" id="598644"/>
    <lineage>
        <taxon>Bacteria</taxon>
        <taxon>Bacillati</taxon>
        <taxon>Actinomycetota</taxon>
        <taxon>Actinomycetes</taxon>
        <taxon>Pseudonocardiales</taxon>
        <taxon>Pseudonocardiaceae</taxon>
        <taxon>Labedaea</taxon>
    </lineage>
</organism>
<evidence type="ECO:0000313" key="8">
    <source>
        <dbReference type="EMBL" id="TDQ01207.1"/>
    </source>
</evidence>
<dbReference type="EMBL" id="SNXZ01000002">
    <property type="protein sequence ID" value="TDQ01207.1"/>
    <property type="molecule type" value="Genomic_DNA"/>
</dbReference>
<name>A0A4R6SHV4_LABRH</name>
<dbReference type="HAMAP" id="MF_00651">
    <property type="entry name" value="Nuclease_YqgF"/>
    <property type="match status" value="1"/>
</dbReference>
<evidence type="ECO:0000259" key="7">
    <source>
        <dbReference type="SMART" id="SM00732"/>
    </source>
</evidence>
<dbReference type="PANTHER" id="PTHR33317">
    <property type="entry name" value="POLYNUCLEOTIDYL TRANSFERASE, RIBONUCLEASE H-LIKE SUPERFAMILY PROTEIN"/>
    <property type="match status" value="1"/>
</dbReference>
<dbReference type="Gene3D" id="3.30.420.140">
    <property type="entry name" value="YqgF/RNase H-like domain"/>
    <property type="match status" value="1"/>
</dbReference>
<protein>
    <recommendedName>
        <fullName evidence="5">Putative pre-16S rRNA nuclease</fullName>
        <ecNumber evidence="5">3.1.-.-</ecNumber>
    </recommendedName>
</protein>
<comment type="caution">
    <text evidence="8">The sequence shown here is derived from an EMBL/GenBank/DDBJ whole genome shotgun (WGS) entry which is preliminary data.</text>
</comment>
<dbReference type="InterPro" id="IPR037027">
    <property type="entry name" value="YqgF/RNaseH-like_dom_sf"/>
</dbReference>
<evidence type="ECO:0000256" key="6">
    <source>
        <dbReference type="SAM" id="MobiDB-lite"/>
    </source>
</evidence>
<dbReference type="GO" id="GO:0005829">
    <property type="term" value="C:cytosol"/>
    <property type="evidence" value="ECO:0007669"/>
    <property type="project" value="TreeGrafter"/>
</dbReference>
<keyword evidence="4 5" id="KW-0378">Hydrolase</keyword>
<dbReference type="InterPro" id="IPR005227">
    <property type="entry name" value="YqgF"/>
</dbReference>
<dbReference type="GO" id="GO:0000967">
    <property type="term" value="P:rRNA 5'-end processing"/>
    <property type="evidence" value="ECO:0007669"/>
    <property type="project" value="UniProtKB-UniRule"/>
</dbReference>
<dbReference type="NCBIfam" id="TIGR00250">
    <property type="entry name" value="RNAse_H_YqgF"/>
    <property type="match status" value="1"/>
</dbReference>
<evidence type="ECO:0000313" key="9">
    <source>
        <dbReference type="Proteomes" id="UP000295444"/>
    </source>
</evidence>
<keyword evidence="1 5" id="KW-0963">Cytoplasm</keyword>
<keyword evidence="3 5" id="KW-0540">Nuclease</keyword>
<gene>
    <name evidence="8" type="ORF">EV186_1021075</name>
</gene>
<dbReference type="PANTHER" id="PTHR33317:SF4">
    <property type="entry name" value="POLYNUCLEOTIDYL TRANSFERASE, RIBONUCLEASE H-LIKE SUPERFAMILY PROTEIN"/>
    <property type="match status" value="1"/>
</dbReference>
<proteinExistence type="inferred from homology"/>
<dbReference type="RefSeq" id="WP_133849809.1">
    <property type="nucleotide sequence ID" value="NZ_SNXZ01000002.1"/>
</dbReference>
<dbReference type="SUPFAM" id="SSF53098">
    <property type="entry name" value="Ribonuclease H-like"/>
    <property type="match status" value="1"/>
</dbReference>
<evidence type="ECO:0000256" key="2">
    <source>
        <dbReference type="ARBA" id="ARBA00022517"/>
    </source>
</evidence>
<evidence type="ECO:0000256" key="4">
    <source>
        <dbReference type="ARBA" id="ARBA00022801"/>
    </source>
</evidence>
<comment type="similarity">
    <text evidence="5">Belongs to the YqgF HJR family.</text>
</comment>
<dbReference type="EC" id="3.1.-.-" evidence="5"/>
<feature type="domain" description="YqgF/RNase H-like" evidence="7">
    <location>
        <begin position="21"/>
        <end position="122"/>
    </location>
</feature>
<dbReference type="CDD" id="cd16964">
    <property type="entry name" value="YqgF"/>
    <property type="match status" value="1"/>
</dbReference>
<evidence type="ECO:0000256" key="1">
    <source>
        <dbReference type="ARBA" id="ARBA00022490"/>
    </source>
</evidence>
<dbReference type="InterPro" id="IPR006641">
    <property type="entry name" value="YqgF/RNaseH-like_dom"/>
</dbReference>
<dbReference type="InterPro" id="IPR012337">
    <property type="entry name" value="RNaseH-like_sf"/>
</dbReference>
<dbReference type="AlphaFoldDB" id="A0A4R6SHV4"/>
<evidence type="ECO:0000256" key="5">
    <source>
        <dbReference type="HAMAP-Rule" id="MF_00651"/>
    </source>
</evidence>
<sequence>MASGTTGRRPDRPGSDDPGPGRRLGIDVGSVRVGVALSDPSPVLATPLVTLSRDTRSGSDLDQVVALVAEHEVVEVIVGLPRTLADRHGAAAEAAVGYADQLAERIPVPVRLADERLTTVTASRMLSERGVKGRKQRAVVDQAAAVSILQGWLDARSAAHRMLGERGIHGGRTGSDDE</sequence>
<dbReference type="OrthoDB" id="9790539at2"/>
<dbReference type="Pfam" id="PF03652">
    <property type="entry name" value="RuvX"/>
    <property type="match status" value="1"/>
</dbReference>
<accession>A0A4R6SHV4</accession>
<evidence type="ECO:0000256" key="3">
    <source>
        <dbReference type="ARBA" id="ARBA00022722"/>
    </source>
</evidence>
<feature type="region of interest" description="Disordered" evidence="6">
    <location>
        <begin position="1"/>
        <end position="26"/>
    </location>
</feature>